<dbReference type="AlphaFoldDB" id="A0A328Q6G6"/>
<organism evidence="2 3">
    <name type="scientific">Methanosphaera stadtmanae</name>
    <dbReference type="NCBI Taxonomy" id="2317"/>
    <lineage>
        <taxon>Archaea</taxon>
        <taxon>Methanobacteriati</taxon>
        <taxon>Methanobacteriota</taxon>
        <taxon>Methanomada group</taxon>
        <taxon>Methanobacteria</taxon>
        <taxon>Methanobacteriales</taxon>
        <taxon>Methanobacteriaceae</taxon>
        <taxon>Methanosphaera</taxon>
    </lineage>
</organism>
<evidence type="ECO:0000256" key="1">
    <source>
        <dbReference type="SAM" id="Phobius"/>
    </source>
</evidence>
<evidence type="ECO:0000313" key="3">
    <source>
        <dbReference type="Proteomes" id="UP000248557"/>
    </source>
</evidence>
<feature type="transmembrane region" description="Helical" evidence="1">
    <location>
        <begin position="12"/>
        <end position="31"/>
    </location>
</feature>
<keyword evidence="1" id="KW-0472">Membrane</keyword>
<evidence type="ECO:0000313" key="2">
    <source>
        <dbReference type="EMBL" id="RAP03186.1"/>
    </source>
</evidence>
<keyword evidence="1" id="KW-0812">Transmembrane</keyword>
<dbReference type="EMBL" id="NGJK01000034">
    <property type="protein sequence ID" value="RAP03186.1"/>
    <property type="molecule type" value="Genomic_DNA"/>
</dbReference>
<feature type="transmembrane region" description="Helical" evidence="1">
    <location>
        <begin position="107"/>
        <end position="125"/>
    </location>
</feature>
<feature type="transmembrane region" description="Helical" evidence="1">
    <location>
        <begin position="80"/>
        <end position="100"/>
    </location>
</feature>
<sequence>MIKLLSISISSLIIQYSISLSSSLVLSLINIQSVNPEYFVMIFSGSLTILVLSFSLSQFMIERLSNSFSLKLLDEYENNILIYCFYNVQILSVIFNLMIIICSLDNIITLIISLIIFLIGLYLLIDYINTIYYFSNPKNMINRIIKEIEEDIIKFDYNNLENSGLNDDNLLEKWKKSFDVLNEKFDLINDFLNLYLNRGEYLFVNQIYDFMHNLIKNEVGRFQIPSFLSNYLIIKYFDICYMIISYDNIDFGYVEKIENDLHYCFGIQSFRNTKRLFFDSMYNLSIYYEMNKHGSVLPNGKYFLRLYELNLNKGFERILFEYSLNNIKITEDYFFNSIHDYVFTMNAINLKYKRFDLFNKSIIDNKHFISEKEGFIEIFVNDYDIDYENLGHMDYYNNLINDYCKNNSFINDLNLFIKYSSILKEYMVLSRYLLYQIYLNDLDYKKYFEYTISIIDNQLNFLIGFNESNSHTISSSNLGYYSLEFLYVSYILTFLLVKETKFNSNEYNKLIITRWLNIENRLITFIKKCDDFYLGIFYEYLPYNENIRDHIIRMFKNKNNKLKKQIYNEDY</sequence>
<gene>
    <name evidence="2" type="ORF">CA615_03550</name>
</gene>
<name>A0A328Q6G6_9EURY</name>
<protein>
    <submittedName>
        <fullName evidence="2">Uncharacterized protein</fullName>
    </submittedName>
</protein>
<comment type="caution">
    <text evidence="2">The sequence shown here is derived from an EMBL/GenBank/DDBJ whole genome shotgun (WGS) entry which is preliminary data.</text>
</comment>
<reference evidence="2 3" key="1">
    <citation type="submission" date="2017-05" db="EMBL/GenBank/DDBJ databases">
        <title>Host range expansion of the Methanosphaera genus to humans and monogastric animals involves recent and extensive reduction in genome content.</title>
        <authorList>
            <person name="Hoedt E.C."/>
            <person name="Volmer J.G."/>
            <person name="Parks D.H."/>
            <person name="Rosewarne C.P."/>
            <person name="Denman S.E."/>
            <person name="Mcsweeney C.S."/>
            <person name="O Cuiv P."/>
            <person name="Hugenholtz P."/>
            <person name="Tyson G.W."/>
            <person name="Morrison M."/>
        </authorList>
    </citation>
    <scope>NUCLEOTIDE SEQUENCE [LARGE SCALE GENOMIC DNA]</scope>
    <source>
        <strain evidence="2 3">PA5</strain>
    </source>
</reference>
<feature type="transmembrane region" description="Helical" evidence="1">
    <location>
        <begin position="38"/>
        <end position="60"/>
    </location>
</feature>
<accession>A0A328Q6G6</accession>
<dbReference type="Proteomes" id="UP000248557">
    <property type="component" value="Unassembled WGS sequence"/>
</dbReference>
<keyword evidence="1" id="KW-1133">Transmembrane helix</keyword>
<proteinExistence type="predicted"/>